<dbReference type="InterPro" id="IPR011992">
    <property type="entry name" value="EF-hand-dom_pair"/>
</dbReference>
<dbReference type="GO" id="GO:0005509">
    <property type="term" value="F:calcium ion binding"/>
    <property type="evidence" value="ECO:0007669"/>
    <property type="project" value="InterPro"/>
</dbReference>
<sequence>MNQLKNEFEKVDTEKNISTLTYEEIVDLMKKFGYETDSVHFQNLLYEADINLNGLYNLENFLEFLQCLLSSNSNEQDGDLPIWR</sequence>
<dbReference type="EMBL" id="CAJNOJ010000353">
    <property type="protein sequence ID" value="CAF1413935.1"/>
    <property type="molecule type" value="Genomic_DNA"/>
</dbReference>
<feature type="domain" description="EF-hand" evidence="1">
    <location>
        <begin position="1"/>
        <end position="35"/>
    </location>
</feature>
<evidence type="ECO:0000313" key="2">
    <source>
        <dbReference type="EMBL" id="CAF1413935.1"/>
    </source>
</evidence>
<evidence type="ECO:0000313" key="3">
    <source>
        <dbReference type="Proteomes" id="UP000663852"/>
    </source>
</evidence>
<comment type="caution">
    <text evidence="2">The sequence shown here is derived from an EMBL/GenBank/DDBJ whole genome shotgun (WGS) entry which is preliminary data.</text>
</comment>
<proteinExistence type="predicted"/>
<reference evidence="2" key="1">
    <citation type="submission" date="2021-02" db="EMBL/GenBank/DDBJ databases">
        <authorList>
            <person name="Nowell W R."/>
        </authorList>
    </citation>
    <scope>NUCLEOTIDE SEQUENCE</scope>
</reference>
<dbReference type="PROSITE" id="PS50222">
    <property type="entry name" value="EF_HAND_2"/>
    <property type="match status" value="1"/>
</dbReference>
<organism evidence="2 3">
    <name type="scientific">Adineta ricciae</name>
    <name type="common">Rotifer</name>
    <dbReference type="NCBI Taxonomy" id="249248"/>
    <lineage>
        <taxon>Eukaryota</taxon>
        <taxon>Metazoa</taxon>
        <taxon>Spiralia</taxon>
        <taxon>Gnathifera</taxon>
        <taxon>Rotifera</taxon>
        <taxon>Eurotatoria</taxon>
        <taxon>Bdelloidea</taxon>
        <taxon>Adinetida</taxon>
        <taxon>Adinetidae</taxon>
        <taxon>Adineta</taxon>
    </lineage>
</organism>
<dbReference type="Gene3D" id="1.10.238.10">
    <property type="entry name" value="EF-hand"/>
    <property type="match status" value="1"/>
</dbReference>
<evidence type="ECO:0000259" key="1">
    <source>
        <dbReference type="PROSITE" id="PS50222"/>
    </source>
</evidence>
<dbReference type="Proteomes" id="UP000663852">
    <property type="component" value="Unassembled WGS sequence"/>
</dbReference>
<accession>A0A815LXW8</accession>
<dbReference type="AlphaFoldDB" id="A0A815LXW8"/>
<protein>
    <recommendedName>
        <fullName evidence="1">EF-hand domain-containing protein</fullName>
    </recommendedName>
</protein>
<name>A0A815LXW8_ADIRI</name>
<gene>
    <name evidence="2" type="ORF">EDS130_LOCUS36945</name>
</gene>
<dbReference type="SUPFAM" id="SSF47473">
    <property type="entry name" value="EF-hand"/>
    <property type="match status" value="1"/>
</dbReference>
<dbReference type="InterPro" id="IPR002048">
    <property type="entry name" value="EF_hand_dom"/>
</dbReference>